<dbReference type="EMBL" id="JACHMK010000001">
    <property type="protein sequence ID" value="MBB6334940.1"/>
    <property type="molecule type" value="Genomic_DNA"/>
</dbReference>
<proteinExistence type="predicted"/>
<feature type="transmembrane region" description="Helical" evidence="1">
    <location>
        <begin position="46"/>
        <end position="64"/>
    </location>
</feature>
<name>A0A923IY92_9ACTO</name>
<evidence type="ECO:0000313" key="2">
    <source>
        <dbReference type="EMBL" id="MBB6334940.1"/>
    </source>
</evidence>
<dbReference type="Proteomes" id="UP000617426">
    <property type="component" value="Unassembled WGS sequence"/>
</dbReference>
<reference evidence="2" key="1">
    <citation type="submission" date="2020-08" db="EMBL/GenBank/DDBJ databases">
        <title>Sequencing the genomes of 1000 actinobacteria strains.</title>
        <authorList>
            <person name="Klenk H.-P."/>
        </authorList>
    </citation>
    <scope>NUCLEOTIDE SEQUENCE</scope>
    <source>
        <strain evidence="2">DSM 10695</strain>
    </source>
</reference>
<protein>
    <submittedName>
        <fullName evidence="2">Uncharacterized protein</fullName>
    </submittedName>
</protein>
<feature type="transmembrane region" description="Helical" evidence="1">
    <location>
        <begin position="76"/>
        <end position="95"/>
    </location>
</feature>
<dbReference type="RefSeq" id="WP_184453019.1">
    <property type="nucleotide sequence ID" value="NZ_JACHMK010000001.1"/>
</dbReference>
<sequence length="141" mass="14412">MSEPTRPAPLQKAVASLKRPLLVIGLLAVASAAGCGWFAGLPLASICAAAVIPGVLLAAQWWALSRAARPGANGPAWIAGAYPLRIILVVVGLYVPEFFGVDVRLATAVAIATIAVSMLAEVIVLSKARIPAVDAPPLKGE</sequence>
<accession>A0A923IY92</accession>
<feature type="transmembrane region" description="Helical" evidence="1">
    <location>
        <begin position="21"/>
        <end position="40"/>
    </location>
</feature>
<comment type="caution">
    <text evidence="2">The sequence shown here is derived from an EMBL/GenBank/DDBJ whole genome shotgun (WGS) entry which is preliminary data.</text>
</comment>
<evidence type="ECO:0000256" key="1">
    <source>
        <dbReference type="SAM" id="Phobius"/>
    </source>
</evidence>
<keyword evidence="1" id="KW-1133">Transmembrane helix</keyword>
<evidence type="ECO:0000313" key="3">
    <source>
        <dbReference type="Proteomes" id="UP000617426"/>
    </source>
</evidence>
<feature type="transmembrane region" description="Helical" evidence="1">
    <location>
        <begin position="107"/>
        <end position="125"/>
    </location>
</feature>
<organism evidence="2 3">
    <name type="scientific">Schaalia hyovaginalis</name>
    <dbReference type="NCBI Taxonomy" id="29316"/>
    <lineage>
        <taxon>Bacteria</taxon>
        <taxon>Bacillati</taxon>
        <taxon>Actinomycetota</taxon>
        <taxon>Actinomycetes</taxon>
        <taxon>Actinomycetales</taxon>
        <taxon>Actinomycetaceae</taxon>
        <taxon>Schaalia</taxon>
    </lineage>
</organism>
<gene>
    <name evidence="2" type="ORF">HD592_001505</name>
</gene>
<keyword evidence="3" id="KW-1185">Reference proteome</keyword>
<keyword evidence="1" id="KW-0472">Membrane</keyword>
<keyword evidence="1" id="KW-0812">Transmembrane</keyword>
<dbReference type="PROSITE" id="PS51257">
    <property type="entry name" value="PROKAR_LIPOPROTEIN"/>
    <property type="match status" value="1"/>
</dbReference>
<dbReference type="AlphaFoldDB" id="A0A923IY92"/>